<comment type="caution">
    <text evidence="1">The sequence shown here is derived from an EMBL/GenBank/DDBJ whole genome shotgun (WGS) entry which is preliminary data.</text>
</comment>
<organism evidence="1">
    <name type="scientific">marine sediment metagenome</name>
    <dbReference type="NCBI Taxonomy" id="412755"/>
    <lineage>
        <taxon>unclassified sequences</taxon>
        <taxon>metagenomes</taxon>
        <taxon>ecological metagenomes</taxon>
    </lineage>
</organism>
<name>A0A0F9UE74_9ZZZZ</name>
<dbReference type="AlphaFoldDB" id="A0A0F9UE74"/>
<accession>A0A0F9UE74</accession>
<reference evidence="1" key="1">
    <citation type="journal article" date="2015" name="Nature">
        <title>Complex archaea that bridge the gap between prokaryotes and eukaryotes.</title>
        <authorList>
            <person name="Spang A."/>
            <person name="Saw J.H."/>
            <person name="Jorgensen S.L."/>
            <person name="Zaremba-Niedzwiedzka K."/>
            <person name="Martijn J."/>
            <person name="Lind A.E."/>
            <person name="van Eijk R."/>
            <person name="Schleper C."/>
            <person name="Guy L."/>
            <person name="Ettema T.J."/>
        </authorList>
    </citation>
    <scope>NUCLEOTIDE SEQUENCE</scope>
</reference>
<protein>
    <submittedName>
        <fullName evidence="1">Uncharacterized protein</fullName>
    </submittedName>
</protein>
<sequence>TGPGSLRIHKERERVPAAEILCAVVSIKVPEVKMEKAIAEAESKAWEALARYKFHMFGYWAAIWVHLNKISGGKRPNPWKALVVVAKKEVKNKK</sequence>
<gene>
    <name evidence="1" type="ORF">LCGC14_0541550</name>
</gene>
<proteinExistence type="predicted"/>
<dbReference type="EMBL" id="LAZR01000724">
    <property type="protein sequence ID" value="KKN59541.1"/>
    <property type="molecule type" value="Genomic_DNA"/>
</dbReference>
<feature type="non-terminal residue" evidence="1">
    <location>
        <position position="1"/>
    </location>
</feature>
<evidence type="ECO:0000313" key="1">
    <source>
        <dbReference type="EMBL" id="KKN59541.1"/>
    </source>
</evidence>